<dbReference type="Pfam" id="PF00094">
    <property type="entry name" value="VWD"/>
    <property type="match status" value="1"/>
</dbReference>
<evidence type="ECO:0000256" key="2">
    <source>
        <dbReference type="ARBA" id="ARBA00023180"/>
    </source>
</evidence>
<proteinExistence type="predicted"/>
<dbReference type="InterPro" id="IPR001846">
    <property type="entry name" value="VWF_type-D"/>
</dbReference>
<name>E4WZ07_OIKDI</name>
<reference evidence="4" key="1">
    <citation type="journal article" date="2010" name="Science">
        <title>Plasticity of animal genome architecture unmasked by rapid evolution of a pelagic tunicate.</title>
        <authorList>
            <person name="Denoeud F."/>
            <person name="Henriet S."/>
            <person name="Mungpakdee S."/>
            <person name="Aury J.M."/>
            <person name="Da Silva C."/>
            <person name="Brinkmann H."/>
            <person name="Mikhaleva J."/>
            <person name="Olsen L.C."/>
            <person name="Jubin C."/>
            <person name="Canestro C."/>
            <person name="Bouquet J.M."/>
            <person name="Danks G."/>
            <person name="Poulain J."/>
            <person name="Campsteijn C."/>
            <person name="Adamski M."/>
            <person name="Cross I."/>
            <person name="Yadetie F."/>
            <person name="Muffato M."/>
            <person name="Louis A."/>
            <person name="Butcher S."/>
            <person name="Tsagkogeorga G."/>
            <person name="Konrad A."/>
            <person name="Singh S."/>
            <person name="Jensen M.F."/>
            <person name="Cong E.H."/>
            <person name="Eikeseth-Otteraa H."/>
            <person name="Noel B."/>
            <person name="Anthouard V."/>
            <person name="Porcel B.M."/>
            <person name="Kachouri-Lafond R."/>
            <person name="Nishino A."/>
            <person name="Ugolini M."/>
            <person name="Chourrout P."/>
            <person name="Nishida H."/>
            <person name="Aasland R."/>
            <person name="Huzurbazar S."/>
            <person name="Westhof E."/>
            <person name="Delsuc F."/>
            <person name="Lehrach H."/>
            <person name="Reinhardt R."/>
            <person name="Weissenbach J."/>
            <person name="Roy S.W."/>
            <person name="Artiguenave F."/>
            <person name="Postlethwait J.H."/>
            <person name="Manak J.R."/>
            <person name="Thompson E.M."/>
            <person name="Jaillon O."/>
            <person name="Du Pasquier L."/>
            <person name="Boudinot P."/>
            <person name="Liberles D.A."/>
            <person name="Volff J.N."/>
            <person name="Philippe H."/>
            <person name="Lenhard B."/>
            <person name="Roest Crollius H."/>
            <person name="Wincker P."/>
            <person name="Chourrout D."/>
        </authorList>
    </citation>
    <scope>NUCLEOTIDE SEQUENCE [LARGE SCALE GENOMIC DNA]</scope>
</reference>
<dbReference type="Proteomes" id="UP000001307">
    <property type="component" value="Unassembled WGS sequence"/>
</dbReference>
<dbReference type="SMART" id="SM00216">
    <property type="entry name" value="VWD"/>
    <property type="match status" value="1"/>
</dbReference>
<dbReference type="SMART" id="SM00832">
    <property type="entry name" value="C8"/>
    <property type="match status" value="2"/>
</dbReference>
<gene>
    <name evidence="4" type="ORF">GSOID_T00013153001</name>
</gene>
<dbReference type="CDD" id="cd19941">
    <property type="entry name" value="TIL"/>
    <property type="match status" value="2"/>
</dbReference>
<dbReference type="PANTHER" id="PTHR11339">
    <property type="entry name" value="EXTRACELLULAR MATRIX GLYCOPROTEIN RELATED"/>
    <property type="match status" value="1"/>
</dbReference>
<sequence>MLFDESHHFIEKDEGKKCSVTLLKTSVLQIELLSESNKLIARSMGETIELTNDHSFSTEFGESRQEFSFDDTIIILTENEIWIKYFGSSTPDGLCASFVSQTSEFFLPNGQLPSKCFREAIASSPVTHAQLADTCAHLKKLGNFEKCAKLVPSAELLMSRCVFELSQRCSNSSNTECLCETLSGWSSTCAQFGFDVQEWRRGDLCPEPSCQKNQIWSEAVELSKPICEDIRNNAVLSSKPNKFPGCSCPENQTLREDRICVQKEFCGCSLNGVFFDEGSVFTNDKICVCKGLSWQCKKKKSARRCRLFGAGHVDDFDGGRNSIAAHGDFLALRMDDISVNVEFSQCAGDQFSICLHKVEVNADKHHLRLGPSDAVYINGEQAIGSSSGEDIRYYGSSQIQVIELTKHDIVLSFVPGVSIIVEYNGEDEYEGICAPKSSMEHHVKYSVDFEHFASSYNTNPQSQSLPVALQRIGNCAHEKFVKCQVFLSEELKRCNSVISPEFFISRCQADICNCFSESGCQNVINEAVYEYMRQCRNAFVSSKQTVELPKDCKLKCDENEIWSDSVCPLQNTCKSISTSEFKRDSVSCAARIPACSCKESFFRSEIGKCIPRAQCPCYDSDGLSMYAGETSTNSKGESCFCAGGITSCKAPILNEQELERGKRTYLRSNCAYGLELQNKESAKVCHIEEFSNVSKICGCIAGFWDTYLQKCVTSRKDCTCSETNKPEDGICHSFICQNGRWIRKAKACSGECAVYGTRHFKTFDGKSLSFSSTCEIILVTNKCKNKPDEAFTVTLENKRCQGTNLICTKHLRVYHANGKVFSVHGNYENSGRRKIIKSGDEPRLGVRQVGLYLIIQVSQDVAVLWDVSLRVHVIVENNLNDDVCGMCGNFNRDKNDDLTARNGAEVTSGELLAEGWKYSSRKSMCAAKSGETDDASTCLAKDQSKNAYAIETCQVLYSDLFKNCRERLDPSTYYEDCKESACSCSRGGECECLCATIASFARACAVAGEPVRWRSPDLCPLICRPYCEERCERSYCSLSRNLLCIDGCFPTCPDGYLFSDQDNDCVLRHVCEERRAQQITIEEKEDEMETQPIFLGT</sequence>
<dbReference type="InterPro" id="IPR050780">
    <property type="entry name" value="Mucin_vWF_Thrombospondin_sf"/>
</dbReference>
<feature type="domain" description="VWFD" evidence="3">
    <location>
        <begin position="750"/>
        <end position="926"/>
    </location>
</feature>
<dbReference type="PANTHER" id="PTHR11339:SF386">
    <property type="entry name" value="HEMOLECTIN, ISOFORM A"/>
    <property type="match status" value="1"/>
</dbReference>
<keyword evidence="2" id="KW-0325">Glycoprotein</keyword>
<dbReference type="InterPro" id="IPR014853">
    <property type="entry name" value="VWF/SSPO/ZAN-like_Cys-rich_dom"/>
</dbReference>
<dbReference type="InterPro" id="IPR036084">
    <property type="entry name" value="Ser_inhib-like_sf"/>
</dbReference>
<evidence type="ECO:0000313" key="4">
    <source>
        <dbReference type="EMBL" id="CBY22402.1"/>
    </source>
</evidence>
<dbReference type="GO" id="GO:0005615">
    <property type="term" value="C:extracellular space"/>
    <property type="evidence" value="ECO:0007669"/>
    <property type="project" value="TreeGrafter"/>
</dbReference>
<evidence type="ECO:0000256" key="1">
    <source>
        <dbReference type="ARBA" id="ARBA00023157"/>
    </source>
</evidence>
<protein>
    <recommendedName>
        <fullName evidence="3">VWFD domain-containing protein</fullName>
    </recommendedName>
</protein>
<evidence type="ECO:0000313" key="5">
    <source>
        <dbReference type="Proteomes" id="UP000001307"/>
    </source>
</evidence>
<dbReference type="SUPFAM" id="SSF57567">
    <property type="entry name" value="Serine protease inhibitors"/>
    <property type="match status" value="2"/>
</dbReference>
<dbReference type="Pfam" id="PF08742">
    <property type="entry name" value="C8"/>
    <property type="match status" value="3"/>
</dbReference>
<dbReference type="InParanoid" id="E4WZ07"/>
<keyword evidence="5" id="KW-1185">Reference proteome</keyword>
<dbReference type="GO" id="GO:0031012">
    <property type="term" value="C:extracellular matrix"/>
    <property type="evidence" value="ECO:0007669"/>
    <property type="project" value="TreeGrafter"/>
</dbReference>
<dbReference type="EMBL" id="FN653019">
    <property type="protein sequence ID" value="CBY22402.1"/>
    <property type="molecule type" value="Genomic_DNA"/>
</dbReference>
<keyword evidence="1" id="KW-1015">Disulfide bond</keyword>
<evidence type="ECO:0000259" key="3">
    <source>
        <dbReference type="PROSITE" id="PS51233"/>
    </source>
</evidence>
<dbReference type="PROSITE" id="PS51233">
    <property type="entry name" value="VWFD"/>
    <property type="match status" value="1"/>
</dbReference>
<dbReference type="Gene3D" id="2.10.25.10">
    <property type="entry name" value="Laminin"/>
    <property type="match status" value="1"/>
</dbReference>
<accession>E4WZ07</accession>
<dbReference type="AlphaFoldDB" id="E4WZ07"/>
<dbReference type="OrthoDB" id="160294at2759"/>
<organism evidence="4">
    <name type="scientific">Oikopleura dioica</name>
    <name type="common">Tunicate</name>
    <dbReference type="NCBI Taxonomy" id="34765"/>
    <lineage>
        <taxon>Eukaryota</taxon>
        <taxon>Metazoa</taxon>
        <taxon>Chordata</taxon>
        <taxon>Tunicata</taxon>
        <taxon>Appendicularia</taxon>
        <taxon>Copelata</taxon>
        <taxon>Oikopleuridae</taxon>
        <taxon>Oikopleura</taxon>
    </lineage>
</organism>